<dbReference type="AlphaFoldDB" id="A0A7J0BF98"/>
<organism evidence="2 3">
    <name type="scientific">Desulfovibrio subterraneus</name>
    <dbReference type="NCBI Taxonomy" id="2718620"/>
    <lineage>
        <taxon>Bacteria</taxon>
        <taxon>Pseudomonadati</taxon>
        <taxon>Thermodesulfobacteriota</taxon>
        <taxon>Desulfovibrionia</taxon>
        <taxon>Desulfovibrionales</taxon>
        <taxon>Desulfovibrionaceae</taxon>
        <taxon>Desulfovibrio</taxon>
    </lineage>
</organism>
<comment type="caution">
    <text evidence="2">The sequence shown here is derived from an EMBL/GenBank/DDBJ whole genome shotgun (WGS) entry which is preliminary data.</text>
</comment>
<keyword evidence="3" id="KW-1185">Reference proteome</keyword>
<name>A0A7J0BF98_9BACT</name>
<dbReference type="Proteomes" id="UP000503840">
    <property type="component" value="Unassembled WGS sequence"/>
</dbReference>
<evidence type="ECO:0000313" key="2">
    <source>
        <dbReference type="EMBL" id="GFM32380.1"/>
    </source>
</evidence>
<proteinExistence type="predicted"/>
<dbReference type="EMBL" id="BLVO01000005">
    <property type="protein sequence ID" value="GFM32380.1"/>
    <property type="molecule type" value="Genomic_DNA"/>
</dbReference>
<sequence length="178" mass="20648">MQDAIRRVSSLYSKAGRHEEAFRLRGLPPKERARIAIARLRKHGVDPRIVLAACVAVEMILRDDPQSDTRSEFRDVQVAKVVHRMASGTHKRWERELPAADPWSRPKIHVQELHAFPRSRGRVLRHIGASAMSTAELLIEHHLDEIHAYKQLRDEQGRFDDRPYPKGWRARPRSTEGY</sequence>
<reference evidence="2 3" key="1">
    <citation type="submission" date="2020-05" db="EMBL/GenBank/DDBJ databases">
        <title>Draft genome sequence of Desulfovibrio sp. strain HN2T.</title>
        <authorList>
            <person name="Ueno A."/>
            <person name="Tamazawa S."/>
            <person name="Tamamura S."/>
            <person name="Murakami T."/>
            <person name="Kiyama T."/>
            <person name="Inomata H."/>
            <person name="Amano Y."/>
            <person name="Miyakawa K."/>
            <person name="Tamaki H."/>
            <person name="Naganuma T."/>
            <person name="Kaneko K."/>
        </authorList>
    </citation>
    <scope>NUCLEOTIDE SEQUENCE [LARGE SCALE GENOMIC DNA]</scope>
    <source>
        <strain evidence="2 3">HN2</strain>
    </source>
</reference>
<accession>A0A7J0BF98</accession>
<feature type="region of interest" description="Disordered" evidence="1">
    <location>
        <begin position="157"/>
        <end position="178"/>
    </location>
</feature>
<evidence type="ECO:0000313" key="3">
    <source>
        <dbReference type="Proteomes" id="UP000503840"/>
    </source>
</evidence>
<gene>
    <name evidence="2" type="ORF">DSM101010T_07450</name>
</gene>
<protein>
    <submittedName>
        <fullName evidence="2">Uncharacterized protein</fullName>
    </submittedName>
</protein>
<evidence type="ECO:0000256" key="1">
    <source>
        <dbReference type="SAM" id="MobiDB-lite"/>
    </source>
</evidence>